<evidence type="ECO:0000256" key="2">
    <source>
        <dbReference type="ARBA" id="ARBA00022801"/>
    </source>
</evidence>
<dbReference type="PROSITE" id="PS51192">
    <property type="entry name" value="HELICASE_ATP_BIND_1"/>
    <property type="match status" value="1"/>
</dbReference>
<dbReference type="PROSITE" id="PS51194">
    <property type="entry name" value="HELICASE_CTER"/>
    <property type="match status" value="1"/>
</dbReference>
<organism evidence="8 9">
    <name type="scientific">Triparma columacea</name>
    <dbReference type="NCBI Taxonomy" id="722753"/>
    <lineage>
        <taxon>Eukaryota</taxon>
        <taxon>Sar</taxon>
        <taxon>Stramenopiles</taxon>
        <taxon>Ochrophyta</taxon>
        <taxon>Bolidophyceae</taxon>
        <taxon>Parmales</taxon>
        <taxon>Triparmaceae</taxon>
        <taxon>Triparma</taxon>
    </lineage>
</organism>
<feature type="region of interest" description="Disordered" evidence="5">
    <location>
        <begin position="112"/>
        <end position="139"/>
    </location>
</feature>
<dbReference type="AlphaFoldDB" id="A0A9W7G0T3"/>
<dbReference type="InterPro" id="IPR014001">
    <property type="entry name" value="Helicase_ATP-bd"/>
</dbReference>
<dbReference type="Pfam" id="PF00270">
    <property type="entry name" value="DEAD"/>
    <property type="match status" value="1"/>
</dbReference>
<dbReference type="Pfam" id="PF00271">
    <property type="entry name" value="Helicase_C"/>
    <property type="match status" value="1"/>
</dbReference>
<dbReference type="InterPro" id="IPR012961">
    <property type="entry name" value="Ski2/MTR4_C"/>
</dbReference>
<dbReference type="SUPFAM" id="SSF52540">
    <property type="entry name" value="P-loop containing nucleoside triphosphate hydrolases"/>
    <property type="match status" value="1"/>
</dbReference>
<dbReference type="Gene3D" id="3.40.50.300">
    <property type="entry name" value="P-loop containing nucleotide triphosphate hydrolases"/>
    <property type="match status" value="2"/>
</dbReference>
<evidence type="ECO:0000256" key="4">
    <source>
        <dbReference type="ARBA" id="ARBA00022840"/>
    </source>
</evidence>
<dbReference type="OrthoDB" id="64767at2759"/>
<evidence type="ECO:0000259" key="6">
    <source>
        <dbReference type="PROSITE" id="PS51192"/>
    </source>
</evidence>
<dbReference type="PANTHER" id="PTHR12131:SF1">
    <property type="entry name" value="ATP-DEPENDENT RNA HELICASE SUPV3L1, MITOCHONDRIAL-RELATED"/>
    <property type="match status" value="1"/>
</dbReference>
<protein>
    <recommendedName>
        <fullName evidence="10">RNA helicase</fullName>
    </recommendedName>
</protein>
<feature type="compositionally biased region" description="Acidic residues" evidence="5">
    <location>
        <begin position="116"/>
        <end position="131"/>
    </location>
</feature>
<feature type="domain" description="Helicase C-terminal" evidence="7">
    <location>
        <begin position="417"/>
        <end position="617"/>
    </location>
</feature>
<dbReference type="InterPro" id="IPR050699">
    <property type="entry name" value="RNA-DNA_Helicase"/>
</dbReference>
<keyword evidence="1" id="KW-0547">Nucleotide-binding</keyword>
<keyword evidence="9" id="KW-1185">Reference proteome</keyword>
<dbReference type="GO" id="GO:0055087">
    <property type="term" value="C:Ski complex"/>
    <property type="evidence" value="ECO:0007669"/>
    <property type="project" value="TreeGrafter"/>
</dbReference>
<evidence type="ECO:0000256" key="5">
    <source>
        <dbReference type="SAM" id="MobiDB-lite"/>
    </source>
</evidence>
<dbReference type="GO" id="GO:0070478">
    <property type="term" value="P:nuclear-transcribed mRNA catabolic process, 3'-5' exonucleolytic nonsense-mediated decay"/>
    <property type="evidence" value="ECO:0007669"/>
    <property type="project" value="TreeGrafter"/>
</dbReference>
<dbReference type="GO" id="GO:0003723">
    <property type="term" value="F:RNA binding"/>
    <property type="evidence" value="ECO:0007669"/>
    <property type="project" value="InterPro"/>
</dbReference>
<dbReference type="Pfam" id="PF21408">
    <property type="entry name" value="MTR4-like_stalk"/>
    <property type="match status" value="1"/>
</dbReference>
<dbReference type="GO" id="GO:0003724">
    <property type="term" value="F:RNA helicase activity"/>
    <property type="evidence" value="ECO:0007669"/>
    <property type="project" value="InterPro"/>
</dbReference>
<dbReference type="PIRSF" id="PIRSF005198">
    <property type="entry name" value="Antiviral_helicase_SKI2"/>
    <property type="match status" value="1"/>
</dbReference>
<keyword evidence="2" id="KW-0378">Hydrolase</keyword>
<evidence type="ECO:0000259" key="7">
    <source>
        <dbReference type="PROSITE" id="PS51194"/>
    </source>
</evidence>
<dbReference type="InterPro" id="IPR048392">
    <property type="entry name" value="MTR4-like_stalk"/>
</dbReference>
<feature type="domain" description="Helicase ATP-binding" evidence="6">
    <location>
        <begin position="185"/>
        <end position="329"/>
    </location>
</feature>
<evidence type="ECO:0000256" key="3">
    <source>
        <dbReference type="ARBA" id="ARBA00022806"/>
    </source>
</evidence>
<comment type="caution">
    <text evidence="8">The sequence shown here is derived from an EMBL/GenBank/DDBJ whole genome shotgun (WGS) entry which is preliminary data.</text>
</comment>
<keyword evidence="3" id="KW-0347">Helicase</keyword>
<dbReference type="SMART" id="SM00490">
    <property type="entry name" value="HELICc"/>
    <property type="match status" value="1"/>
</dbReference>
<dbReference type="Pfam" id="PF08148">
    <property type="entry name" value="DSHCT"/>
    <property type="match status" value="1"/>
</dbReference>
<dbReference type="PANTHER" id="PTHR12131">
    <property type="entry name" value="ATP-DEPENDENT RNA AND DNA HELICASE"/>
    <property type="match status" value="1"/>
</dbReference>
<evidence type="ECO:0000313" key="8">
    <source>
        <dbReference type="EMBL" id="GMI27036.1"/>
    </source>
</evidence>
<sequence length="1144" mass="124403">MDALIEALPFLTPATKETEYNLPKLTSIPYELEPSEPVQTVDLTDNDNTPSSYPVSYAGEGVVSKGPLKDKSTVPIADMAGDVEWLVGVIDDEIGEEGGGGGWRDTVAAAIAGSSSEDESSEDDSDEEELHVDESLPPLPLAAPKQLKFSCKKDLLSTSQCRALIGNNPAIEYPFSLDTFQLQAVARLHQFRSVFVSAHTSSGKTLVSEYGAMLSIKRGRRAIYTSPIKALSNQKFRDFQGVYGAENVGIITGDVQINQSAPLLIMTTEVLRSMLYRGSDIIKDTETVIFDECHYLNDPERGVVYEECIVMLGSNPVMIFLSATTDNGVGFCDWVAGVTSRDVYFIETRKRVVPLKHQLYVGGERVTIKMGEGGFEVKGWEKAKMLVGKKAGKRAASAPRGGRPAWQDGGGKTQWQSLVRHMEKEELLPGIVFSFSKRKCQEIADWVASLNLNSKGEQSAVVRFGSELKSRLSDKDASLPQVLHTIQLAKVGVGVHHGGMLPVLKEFVEILFSRGLVKILCATETFAMGVNMPSKSVMFSEIRKNDGTQFRCLLPGEYTQMAGRAGRRGLDDVGVVVVPCFAGEIVPGEVLKQMLTGKASRLQSQFRLTYAMILNLIRLEDMNVEDMMRRSFSEFRTQKVLGDMDVNGEIKALREMIKAMEDRGEDEGMRSYIEATQRVARLTSDLVKFAMDRGGGDNVLTVGRRVAILGGGGLGVVNRAAVIVKTWRGEGLWVYLDWTGREGQGEGGAAEGEEGYVGEVSGRKFKVVKCDVEDVAWVENRTCKVDGGVLLKKREGEGGALGMGGWGKPSAKDDFFFSKSKMKPKVVDDDFFGGMKPKGAEASRGGGGGGGGKGAYLMECEKVAECMRGDGEVLDFRTACKGCKGDIGFVEGAGLLLDMAQGLKGLDVHGKPGMEAAYIAIKEVMDLEEKIKKLEHMSGVEALELFPDFRARKSVLHALGYINDSETAELKGRAAVNVTTNESLVLTEAVFQGVLDPLNPMEIAAVCSSLIFQDRRAAEDISELPSAARTAVSEMKSIAAMLASAQSDSGIETVVEDFVAEYLKFGLSTVTYEWACGVPFVDICRLTEVQEGTIVRTLVRLDEVLRELAKIAKVTGDAALFEKAEEASVLIKRDICFCSSLYLS</sequence>
<name>A0A9W7G0T3_9STRA</name>
<dbReference type="InterPro" id="IPR016438">
    <property type="entry name" value="SKI2-like"/>
</dbReference>
<evidence type="ECO:0008006" key="10">
    <source>
        <dbReference type="Google" id="ProtNLM"/>
    </source>
</evidence>
<reference evidence="9" key="1">
    <citation type="journal article" date="2023" name="Commun. Biol.">
        <title>Genome analysis of Parmales, the sister group of diatoms, reveals the evolutionary specialization of diatoms from phago-mixotrophs to photoautotrophs.</title>
        <authorList>
            <person name="Ban H."/>
            <person name="Sato S."/>
            <person name="Yoshikawa S."/>
            <person name="Yamada K."/>
            <person name="Nakamura Y."/>
            <person name="Ichinomiya M."/>
            <person name="Sato N."/>
            <person name="Blanc-Mathieu R."/>
            <person name="Endo H."/>
            <person name="Kuwata A."/>
            <person name="Ogata H."/>
        </authorList>
    </citation>
    <scope>NUCLEOTIDE SEQUENCE [LARGE SCALE GENOMIC DNA]</scope>
</reference>
<keyword evidence="4" id="KW-0067">ATP-binding</keyword>
<proteinExistence type="predicted"/>
<dbReference type="SMART" id="SM01142">
    <property type="entry name" value="DSHCT"/>
    <property type="match status" value="1"/>
</dbReference>
<dbReference type="Gene3D" id="1.10.3380.30">
    <property type="match status" value="2"/>
</dbReference>
<dbReference type="InterPro" id="IPR001650">
    <property type="entry name" value="Helicase_C-like"/>
</dbReference>
<dbReference type="InterPro" id="IPR011545">
    <property type="entry name" value="DEAD/DEAH_box_helicase_dom"/>
</dbReference>
<dbReference type="Proteomes" id="UP001165065">
    <property type="component" value="Unassembled WGS sequence"/>
</dbReference>
<dbReference type="CDD" id="cd18795">
    <property type="entry name" value="SF2_C_Ski2"/>
    <property type="match status" value="1"/>
</dbReference>
<gene>
    <name evidence="8" type="ORF">TrCOL_g6186</name>
</gene>
<dbReference type="GO" id="GO:0005524">
    <property type="term" value="F:ATP binding"/>
    <property type="evidence" value="ECO:0007669"/>
    <property type="project" value="UniProtKB-KW"/>
</dbReference>
<dbReference type="InterPro" id="IPR027417">
    <property type="entry name" value="P-loop_NTPase"/>
</dbReference>
<dbReference type="SMART" id="SM00487">
    <property type="entry name" value="DEXDc"/>
    <property type="match status" value="1"/>
</dbReference>
<dbReference type="EMBL" id="BRYA01000638">
    <property type="protein sequence ID" value="GMI27036.1"/>
    <property type="molecule type" value="Genomic_DNA"/>
</dbReference>
<dbReference type="GO" id="GO:0016787">
    <property type="term" value="F:hydrolase activity"/>
    <property type="evidence" value="ECO:0007669"/>
    <property type="project" value="UniProtKB-KW"/>
</dbReference>
<accession>A0A9W7G0T3</accession>
<evidence type="ECO:0000256" key="1">
    <source>
        <dbReference type="ARBA" id="ARBA00022741"/>
    </source>
</evidence>
<evidence type="ECO:0000313" key="9">
    <source>
        <dbReference type="Proteomes" id="UP001165065"/>
    </source>
</evidence>